<dbReference type="InterPro" id="IPR006571">
    <property type="entry name" value="TLDc_dom"/>
</dbReference>
<feature type="domain" description="TLDc" evidence="6">
    <location>
        <begin position="206"/>
        <end position="376"/>
    </location>
</feature>
<evidence type="ECO:0000313" key="8">
    <source>
        <dbReference type="Proteomes" id="UP000789508"/>
    </source>
</evidence>
<comment type="caution">
    <text evidence="7">The sequence shown here is derived from an EMBL/GenBank/DDBJ whole genome shotgun (WGS) entry which is preliminary data.</text>
</comment>
<keyword evidence="8" id="KW-1185">Reference proteome</keyword>
<evidence type="ECO:0000259" key="6">
    <source>
        <dbReference type="PROSITE" id="PS51886"/>
    </source>
</evidence>
<name>A0A9N9A727_9GLOM</name>
<reference evidence="7" key="1">
    <citation type="submission" date="2021-06" db="EMBL/GenBank/DDBJ databases">
        <authorList>
            <person name="Kallberg Y."/>
            <person name="Tangrot J."/>
            <person name="Rosling A."/>
        </authorList>
    </citation>
    <scope>NUCLEOTIDE SEQUENCE</scope>
    <source>
        <strain evidence="7">FL130A</strain>
    </source>
</reference>
<dbReference type="PANTHER" id="PTHR23354:SF62">
    <property type="entry name" value="MUSTARD, ISOFORM V"/>
    <property type="match status" value="1"/>
</dbReference>
<dbReference type="PANTHER" id="PTHR23354">
    <property type="entry name" value="NUCLEOLAR PROTEIN 7/ESTROGEN RECEPTOR COACTIVATOR-RELATED"/>
    <property type="match status" value="1"/>
</dbReference>
<evidence type="ECO:0000256" key="2">
    <source>
        <dbReference type="ARBA" id="ARBA00009540"/>
    </source>
</evidence>
<comment type="similarity">
    <text evidence="2">Belongs to the OXR1 family.</text>
</comment>
<gene>
    <name evidence="7" type="ORF">ALEPTO_LOCUS4419</name>
</gene>
<accession>A0A9N9A727</accession>
<evidence type="ECO:0000256" key="4">
    <source>
        <dbReference type="ARBA" id="ARBA00040604"/>
    </source>
</evidence>
<evidence type="ECO:0000256" key="3">
    <source>
        <dbReference type="ARBA" id="ARBA00023128"/>
    </source>
</evidence>
<dbReference type="GO" id="GO:0006979">
    <property type="term" value="P:response to oxidative stress"/>
    <property type="evidence" value="ECO:0007669"/>
    <property type="project" value="TreeGrafter"/>
</dbReference>
<comment type="subcellular location">
    <subcellularLocation>
        <location evidence="1">Mitochondrion</location>
    </subcellularLocation>
</comment>
<dbReference type="GO" id="GO:0005739">
    <property type="term" value="C:mitochondrion"/>
    <property type="evidence" value="ECO:0007669"/>
    <property type="project" value="UniProtKB-SubCell"/>
</dbReference>
<evidence type="ECO:0000256" key="1">
    <source>
        <dbReference type="ARBA" id="ARBA00004173"/>
    </source>
</evidence>
<dbReference type="Pfam" id="PF07534">
    <property type="entry name" value="TLD"/>
    <property type="match status" value="1"/>
</dbReference>
<evidence type="ECO:0000256" key="5">
    <source>
        <dbReference type="SAM" id="MobiDB-lite"/>
    </source>
</evidence>
<dbReference type="EMBL" id="CAJVPS010001012">
    <property type="protein sequence ID" value="CAG8520089.1"/>
    <property type="molecule type" value="Genomic_DNA"/>
</dbReference>
<dbReference type="SMART" id="SM00584">
    <property type="entry name" value="TLDc"/>
    <property type="match status" value="1"/>
</dbReference>
<dbReference type="OrthoDB" id="26679at2759"/>
<sequence length="377" mass="42740">MLSKSNNINNGNNNFITSSSPFTPPSSSPTIAFLVDKLPLKLQEPTTPPQTPPQYRRVVSEASQPRKIPRLNSKRRTFSDTNFINGTPYEHFWDIVGRDNYTTSLNNSQVLCNTISPPVDEDLFSLAFSKKFSSLTWRPKKSFPKIIPTMAPKANNVEPISLVTTTIKPRRSSLESPTIEKVPELLKSKEKMPPVQLVGRKPDTDPVLDINVAEQLRQQLPRRLRLEPSWTLLYSIDQNGTSMTTMYNNVKDKGPLVLALKDENDQVFGAFINESLKPWSSYYGTGECFLWKCIYNDAEESTPPTVEFYLWTGRNEFLIFSEHDYVAIGGGDGRTGLWIDSNLERGQSFSCDTFDNQPLSMFPDFDCLGLEIWGFKN</sequence>
<dbReference type="PROSITE" id="PS51886">
    <property type="entry name" value="TLDC"/>
    <property type="match status" value="1"/>
</dbReference>
<proteinExistence type="inferred from homology"/>
<feature type="compositionally biased region" description="Low complexity" evidence="5">
    <location>
        <begin position="1"/>
        <end position="21"/>
    </location>
</feature>
<dbReference type="AlphaFoldDB" id="A0A9N9A727"/>
<dbReference type="Proteomes" id="UP000789508">
    <property type="component" value="Unassembled WGS sequence"/>
</dbReference>
<organism evidence="7 8">
    <name type="scientific">Ambispora leptoticha</name>
    <dbReference type="NCBI Taxonomy" id="144679"/>
    <lineage>
        <taxon>Eukaryota</taxon>
        <taxon>Fungi</taxon>
        <taxon>Fungi incertae sedis</taxon>
        <taxon>Mucoromycota</taxon>
        <taxon>Glomeromycotina</taxon>
        <taxon>Glomeromycetes</taxon>
        <taxon>Archaeosporales</taxon>
        <taxon>Ambisporaceae</taxon>
        <taxon>Ambispora</taxon>
    </lineage>
</organism>
<keyword evidence="3" id="KW-0496">Mitochondrion</keyword>
<protein>
    <recommendedName>
        <fullName evidence="4">Oxidation resistance protein 1</fullName>
    </recommendedName>
</protein>
<evidence type="ECO:0000313" key="7">
    <source>
        <dbReference type="EMBL" id="CAG8520089.1"/>
    </source>
</evidence>
<feature type="region of interest" description="Disordered" evidence="5">
    <location>
        <begin position="43"/>
        <end position="65"/>
    </location>
</feature>
<feature type="region of interest" description="Disordered" evidence="5">
    <location>
        <begin position="1"/>
        <end position="24"/>
    </location>
</feature>
<dbReference type="GO" id="GO:0005634">
    <property type="term" value="C:nucleus"/>
    <property type="evidence" value="ECO:0007669"/>
    <property type="project" value="TreeGrafter"/>
</dbReference>